<proteinExistence type="predicted"/>
<dbReference type="InterPro" id="IPR044839">
    <property type="entry name" value="NDR1-like"/>
</dbReference>
<reference evidence="4 5" key="1">
    <citation type="journal article" date="2023" name="G3 (Bethesda)">
        <title>A haplotype-resolved chromosome-scale genome for Quercus rubra L. provides insights into the genetics of adaptive traits for red oak species.</title>
        <authorList>
            <person name="Kapoor B."/>
            <person name="Jenkins J."/>
            <person name="Schmutz J."/>
            <person name="Zhebentyayeva T."/>
            <person name="Kuelheim C."/>
            <person name="Coggeshall M."/>
            <person name="Heim C."/>
            <person name="Lasky J.R."/>
            <person name="Leites L."/>
            <person name="Islam-Faridi N."/>
            <person name="Romero-Severson J."/>
            <person name="DeLeo V.L."/>
            <person name="Lucas S.M."/>
            <person name="Lazic D."/>
            <person name="Gailing O."/>
            <person name="Carlson J."/>
            <person name="Staton M."/>
        </authorList>
    </citation>
    <scope>NUCLEOTIDE SEQUENCE [LARGE SCALE GENOMIC DNA]</scope>
    <source>
        <strain evidence="4">Pseudo-F2</strain>
    </source>
</reference>
<dbReference type="Proteomes" id="UP001324115">
    <property type="component" value="Unassembled WGS sequence"/>
</dbReference>
<accession>A0AAN7FNL9</accession>
<dbReference type="PANTHER" id="PTHR31234">
    <property type="entry name" value="LATE EMBRYOGENESIS ABUNDANT (LEA) HYDROXYPROLINE-RICH GLYCOPROTEIN FAMILY"/>
    <property type="match status" value="1"/>
</dbReference>
<dbReference type="GO" id="GO:0005886">
    <property type="term" value="C:plasma membrane"/>
    <property type="evidence" value="ECO:0007669"/>
    <property type="project" value="TreeGrafter"/>
</dbReference>
<keyword evidence="3" id="KW-1133">Transmembrane helix</keyword>
<keyword evidence="3" id="KW-0812">Transmembrane</keyword>
<evidence type="ECO:0000256" key="2">
    <source>
        <dbReference type="ARBA" id="ARBA00023136"/>
    </source>
</evidence>
<name>A0AAN7FNL9_QUERU</name>
<organism evidence="4 5">
    <name type="scientific">Quercus rubra</name>
    <name type="common">Northern red oak</name>
    <name type="synonym">Quercus borealis</name>
    <dbReference type="NCBI Taxonomy" id="3512"/>
    <lineage>
        <taxon>Eukaryota</taxon>
        <taxon>Viridiplantae</taxon>
        <taxon>Streptophyta</taxon>
        <taxon>Embryophyta</taxon>
        <taxon>Tracheophyta</taxon>
        <taxon>Spermatophyta</taxon>
        <taxon>Magnoliopsida</taxon>
        <taxon>eudicotyledons</taxon>
        <taxon>Gunneridae</taxon>
        <taxon>Pentapetalae</taxon>
        <taxon>rosids</taxon>
        <taxon>fabids</taxon>
        <taxon>Fagales</taxon>
        <taxon>Fagaceae</taxon>
        <taxon>Quercus</taxon>
    </lineage>
</organism>
<gene>
    <name evidence="4" type="ORF">RGQ29_014315</name>
</gene>
<evidence type="ECO:0000313" key="5">
    <source>
        <dbReference type="Proteomes" id="UP001324115"/>
    </source>
</evidence>
<evidence type="ECO:0000256" key="1">
    <source>
        <dbReference type="ARBA" id="ARBA00004370"/>
    </source>
</evidence>
<protein>
    <recommendedName>
        <fullName evidence="6">Late embryogenesis abundant protein LEA-2 subgroup domain-containing protein</fullName>
    </recommendedName>
</protein>
<comment type="caution">
    <text evidence="4">The sequence shown here is derived from an EMBL/GenBank/DDBJ whole genome shotgun (WGS) entry which is preliminary data.</text>
</comment>
<evidence type="ECO:0000313" key="4">
    <source>
        <dbReference type="EMBL" id="KAK4596222.1"/>
    </source>
</evidence>
<dbReference type="EMBL" id="JAXUIC010000003">
    <property type="protein sequence ID" value="KAK4596222.1"/>
    <property type="molecule type" value="Genomic_DNA"/>
</dbReference>
<keyword evidence="5" id="KW-1185">Reference proteome</keyword>
<evidence type="ECO:0008006" key="6">
    <source>
        <dbReference type="Google" id="ProtNLM"/>
    </source>
</evidence>
<feature type="transmembrane region" description="Helical" evidence="3">
    <location>
        <begin position="66"/>
        <end position="94"/>
    </location>
</feature>
<sequence length="252" mass="28912">MASHNDFHVSSPPADCVCVWQILPPQPQANDTNPNPNNLEVALPQTLLPDIDTKPKPKTLGDKIGVHWFCMLILILILIIVVIIATVLGIYFGNAPRPNLQVYAVFVCPFNISGSYITSKWDFYLLLRNPYHNSFYYSLFDLSLFYKSKFLSANSIEPFVQPRKDQRAIKVKLDTSSMYVEDRVMEDIMAEKNTGVVKFDLKMKVNIWTRWFSTMDKMKLNIICEDIMVGVPSNTSVGRFLGRPRKCKVKRR</sequence>
<keyword evidence="2 3" id="KW-0472">Membrane</keyword>
<evidence type="ECO:0000256" key="3">
    <source>
        <dbReference type="SAM" id="Phobius"/>
    </source>
</evidence>
<feature type="transmembrane region" description="Helical" evidence="3">
    <location>
        <begin position="100"/>
        <end position="118"/>
    </location>
</feature>
<dbReference type="AlphaFoldDB" id="A0AAN7FNL9"/>
<dbReference type="GO" id="GO:0098542">
    <property type="term" value="P:defense response to other organism"/>
    <property type="evidence" value="ECO:0007669"/>
    <property type="project" value="InterPro"/>
</dbReference>
<comment type="subcellular location">
    <subcellularLocation>
        <location evidence="1">Membrane</location>
    </subcellularLocation>
</comment>
<dbReference type="PANTHER" id="PTHR31234:SF39">
    <property type="entry name" value="HARPIN-INDUCED PROTEIN 1 CONTAINING PROTEIN, EXPRESSED"/>
    <property type="match status" value="1"/>
</dbReference>